<evidence type="ECO:0000313" key="3">
    <source>
        <dbReference type="Proteomes" id="UP000198599"/>
    </source>
</evidence>
<gene>
    <name evidence="2" type="ORF">SAMN04487859_103144</name>
</gene>
<organism evidence="2 3">
    <name type="scientific">Roseovarius lutimaris</name>
    <dbReference type="NCBI Taxonomy" id="1005928"/>
    <lineage>
        <taxon>Bacteria</taxon>
        <taxon>Pseudomonadati</taxon>
        <taxon>Pseudomonadota</taxon>
        <taxon>Alphaproteobacteria</taxon>
        <taxon>Rhodobacterales</taxon>
        <taxon>Roseobacteraceae</taxon>
        <taxon>Roseovarius</taxon>
    </lineage>
</organism>
<dbReference type="STRING" id="1005928.SAMN04487859_103144"/>
<dbReference type="InterPro" id="IPR016064">
    <property type="entry name" value="NAD/diacylglycerol_kinase_sf"/>
</dbReference>
<dbReference type="Proteomes" id="UP000198599">
    <property type="component" value="Unassembled WGS sequence"/>
</dbReference>
<feature type="domain" description="DAGKc" evidence="1">
    <location>
        <begin position="38"/>
        <end position="117"/>
    </location>
</feature>
<keyword evidence="2" id="KW-0808">Transferase</keyword>
<name>A0A1I4ZDH7_9RHOB</name>
<dbReference type="AlphaFoldDB" id="A0A1I4ZDH7"/>
<dbReference type="InterPro" id="IPR001206">
    <property type="entry name" value="Diacylglycerol_kinase_cat_dom"/>
</dbReference>
<dbReference type="EMBL" id="FOVP01000003">
    <property type="protein sequence ID" value="SFN48324.1"/>
    <property type="molecule type" value="Genomic_DNA"/>
</dbReference>
<sequence>MTHRIGLIVNHGSHAVEKRGAMLEAVALELPHASFLRLDDFANLNGFVHQMARDGVEKIFIEGGDGTLLAVLSACLAPEAGFASPPEFAILPGGSTNLAARSFGFRGRTAGEITRRIAALANEVDEPTRETHRALRIESAALPSPAIGFVLSTGSLARAMLFAQREFHDDEQRGLRTVILAIVRFVMAPGRYRDTDGAPVLRASHLTVRGAGVELDGPHALGLVSSLPRLSLGLNPFWGTGSGPIALTHAAWPIKGFRRAITKILLHLSGPRLAAHGMTSYRSDRFDLVHDDPIVIDGEPVACAEDGKLHITTTEPLVFLR</sequence>
<accession>A0A1I4ZDH7</accession>
<dbReference type="InterPro" id="IPR017438">
    <property type="entry name" value="ATP-NAD_kinase_N"/>
</dbReference>
<dbReference type="RefSeq" id="WP_092834415.1">
    <property type="nucleotide sequence ID" value="NZ_FOVP01000003.1"/>
</dbReference>
<proteinExistence type="predicted"/>
<keyword evidence="2" id="KW-0418">Kinase</keyword>
<keyword evidence="3" id="KW-1185">Reference proteome</keyword>
<evidence type="ECO:0000313" key="2">
    <source>
        <dbReference type="EMBL" id="SFN48324.1"/>
    </source>
</evidence>
<dbReference type="SUPFAM" id="SSF111331">
    <property type="entry name" value="NAD kinase/diacylglycerol kinase-like"/>
    <property type="match status" value="1"/>
</dbReference>
<dbReference type="GO" id="GO:0016301">
    <property type="term" value="F:kinase activity"/>
    <property type="evidence" value="ECO:0007669"/>
    <property type="project" value="UniProtKB-KW"/>
</dbReference>
<reference evidence="3" key="1">
    <citation type="submission" date="2016-10" db="EMBL/GenBank/DDBJ databases">
        <authorList>
            <person name="Varghese N."/>
            <person name="Submissions S."/>
        </authorList>
    </citation>
    <scope>NUCLEOTIDE SEQUENCE [LARGE SCALE GENOMIC DNA]</scope>
    <source>
        <strain evidence="3">DSM 28463</strain>
    </source>
</reference>
<evidence type="ECO:0000259" key="1">
    <source>
        <dbReference type="Pfam" id="PF00781"/>
    </source>
</evidence>
<protein>
    <submittedName>
        <fullName evidence="2">Diacylglycerol kinase catalytic domain-containing protein</fullName>
    </submittedName>
</protein>
<dbReference type="OrthoDB" id="8557048at2"/>
<dbReference type="Pfam" id="PF00781">
    <property type="entry name" value="DAGK_cat"/>
    <property type="match status" value="1"/>
</dbReference>
<dbReference type="Gene3D" id="3.40.50.10330">
    <property type="entry name" value="Probable inorganic polyphosphate/atp-NAD kinase, domain 1"/>
    <property type="match status" value="1"/>
</dbReference>